<dbReference type="EMBL" id="OZ075118">
    <property type="protein sequence ID" value="CAL5090109.1"/>
    <property type="molecule type" value="Genomic_DNA"/>
</dbReference>
<dbReference type="InterPro" id="IPR002110">
    <property type="entry name" value="Ankyrin_rpt"/>
</dbReference>
<feature type="region of interest" description="Disordered" evidence="5">
    <location>
        <begin position="340"/>
        <end position="384"/>
    </location>
</feature>
<dbReference type="SMART" id="SM00184">
    <property type="entry name" value="RING"/>
    <property type="match status" value="1"/>
</dbReference>
<dbReference type="InterPro" id="IPR036770">
    <property type="entry name" value="Ankyrin_rpt-contain_sf"/>
</dbReference>
<dbReference type="SMART" id="SM00248">
    <property type="entry name" value="ANK"/>
    <property type="match status" value="2"/>
</dbReference>
<keyword evidence="1" id="KW-0677">Repeat</keyword>
<keyword evidence="4" id="KW-0479">Metal-binding</keyword>
<evidence type="ECO:0000259" key="6">
    <source>
        <dbReference type="PROSITE" id="PS50089"/>
    </source>
</evidence>
<protein>
    <recommendedName>
        <fullName evidence="6">RING-type domain-containing protein</fullName>
    </recommendedName>
</protein>
<dbReference type="PANTHER" id="PTHR24171">
    <property type="entry name" value="ANKYRIN REPEAT DOMAIN-CONTAINING PROTEIN 39-RELATED"/>
    <property type="match status" value="1"/>
</dbReference>
<dbReference type="AlphaFoldDB" id="A0ABC9GAD3"/>
<feature type="domain" description="RING-type" evidence="6">
    <location>
        <begin position="391"/>
        <end position="430"/>
    </location>
</feature>
<dbReference type="CDD" id="cd23129">
    <property type="entry name" value="RING-HC_XBAT35-like"/>
    <property type="match status" value="1"/>
</dbReference>
<dbReference type="PROSITE" id="PS50088">
    <property type="entry name" value="ANK_REPEAT"/>
    <property type="match status" value="2"/>
</dbReference>
<dbReference type="InterPro" id="IPR013083">
    <property type="entry name" value="Znf_RING/FYVE/PHD"/>
</dbReference>
<dbReference type="Gene3D" id="3.30.40.10">
    <property type="entry name" value="Zinc/RING finger domain, C3HC4 (zinc finger)"/>
    <property type="match status" value="1"/>
</dbReference>
<dbReference type="Proteomes" id="UP001497457">
    <property type="component" value="Chromosome 8b"/>
</dbReference>
<feature type="repeat" description="ANK" evidence="3">
    <location>
        <begin position="44"/>
        <end position="76"/>
    </location>
</feature>
<evidence type="ECO:0000256" key="2">
    <source>
        <dbReference type="ARBA" id="ARBA00023043"/>
    </source>
</evidence>
<sequence>MGSRGRKRLMPLDRELHEEVPYGRVERIRALRAQGADLESTDSLGMTPLMKASAHPLPGMARVLIEMGANVNAYRRGSRRATALHHAADSGAEMVVKLLIIHGADPHIKNDYGETSLELARKKGHLSVVWAIEREICKFRGWMREKYGPDSFMTNKIWAVVLPCEAQNPTRPLKLELAIYHSSQLSLRKWRLLASQNTKPHVVIELWKSQIEEGRLNEEDPSITIFDKETESRHKILSADEGDKQMLHRFYDALRGTTEVVNTVPVQPADPPLPANPPLALRYVELARAINALVQSARADETVPHVQAGVSSANTVDWGNLRNNYLRRYDRPDALAPSMISGHAQVNPTRYNGRGVQGTSYNQKNPDASSAEPVKSEANASSSSNPWRRRCVICLDAPVEGACVPCGHMAFCMPCLENVKSKKGPCPICRAAINQVIRLYQV</sequence>
<keyword evidence="2 3" id="KW-0040">ANK repeat</keyword>
<dbReference type="Gene3D" id="1.25.40.20">
    <property type="entry name" value="Ankyrin repeat-containing domain"/>
    <property type="match status" value="1"/>
</dbReference>
<evidence type="ECO:0000313" key="8">
    <source>
        <dbReference type="Proteomes" id="UP001497457"/>
    </source>
</evidence>
<keyword evidence="8" id="KW-1185">Reference proteome</keyword>
<reference evidence="7" key="1">
    <citation type="submission" date="2024-10" db="EMBL/GenBank/DDBJ databases">
        <authorList>
            <person name="Ryan C."/>
        </authorList>
    </citation>
    <scope>NUCLEOTIDE SEQUENCE [LARGE SCALE GENOMIC DNA]</scope>
</reference>
<accession>A0ABC9GAD3</accession>
<keyword evidence="4" id="KW-0862">Zinc</keyword>
<evidence type="ECO:0000256" key="3">
    <source>
        <dbReference type="PROSITE-ProRule" id="PRU00023"/>
    </source>
</evidence>
<dbReference type="InterPro" id="IPR001841">
    <property type="entry name" value="Znf_RING"/>
</dbReference>
<dbReference type="SUPFAM" id="SSF48403">
    <property type="entry name" value="Ankyrin repeat"/>
    <property type="match status" value="1"/>
</dbReference>
<name>A0ABC9GAD3_9POAL</name>
<dbReference type="PANTHER" id="PTHR24171:SF9">
    <property type="entry name" value="ANKYRIN REPEAT DOMAIN-CONTAINING PROTEIN 39"/>
    <property type="match status" value="1"/>
</dbReference>
<evidence type="ECO:0000256" key="4">
    <source>
        <dbReference type="PROSITE-ProRule" id="PRU00175"/>
    </source>
</evidence>
<keyword evidence="4" id="KW-0863">Zinc-finger</keyword>
<dbReference type="Pfam" id="PF12796">
    <property type="entry name" value="Ank_2"/>
    <property type="match status" value="1"/>
</dbReference>
<organism evidence="7 8">
    <name type="scientific">Urochloa decumbens</name>
    <dbReference type="NCBI Taxonomy" id="240449"/>
    <lineage>
        <taxon>Eukaryota</taxon>
        <taxon>Viridiplantae</taxon>
        <taxon>Streptophyta</taxon>
        <taxon>Embryophyta</taxon>
        <taxon>Tracheophyta</taxon>
        <taxon>Spermatophyta</taxon>
        <taxon>Magnoliopsida</taxon>
        <taxon>Liliopsida</taxon>
        <taxon>Poales</taxon>
        <taxon>Poaceae</taxon>
        <taxon>PACMAD clade</taxon>
        <taxon>Panicoideae</taxon>
        <taxon>Panicodae</taxon>
        <taxon>Paniceae</taxon>
        <taxon>Melinidinae</taxon>
        <taxon>Urochloa</taxon>
    </lineage>
</organism>
<dbReference type="Pfam" id="PF13920">
    <property type="entry name" value="zf-C3HC4_3"/>
    <property type="match status" value="1"/>
</dbReference>
<dbReference type="PROSITE" id="PS50089">
    <property type="entry name" value="ZF_RING_2"/>
    <property type="match status" value="1"/>
</dbReference>
<dbReference type="GO" id="GO:0008270">
    <property type="term" value="F:zinc ion binding"/>
    <property type="evidence" value="ECO:0007669"/>
    <property type="project" value="UniProtKB-KW"/>
</dbReference>
<feature type="compositionally biased region" description="Polar residues" evidence="5">
    <location>
        <begin position="357"/>
        <end position="368"/>
    </location>
</feature>
<gene>
    <name evidence="7" type="ORF">URODEC1_LOCUS113703</name>
</gene>
<evidence type="ECO:0000313" key="7">
    <source>
        <dbReference type="EMBL" id="CAL5090109.1"/>
    </source>
</evidence>
<evidence type="ECO:0000256" key="5">
    <source>
        <dbReference type="SAM" id="MobiDB-lite"/>
    </source>
</evidence>
<evidence type="ECO:0000256" key="1">
    <source>
        <dbReference type="ARBA" id="ARBA00022737"/>
    </source>
</evidence>
<feature type="repeat" description="ANK" evidence="3">
    <location>
        <begin position="79"/>
        <end position="111"/>
    </location>
</feature>
<dbReference type="SUPFAM" id="SSF57850">
    <property type="entry name" value="RING/U-box"/>
    <property type="match status" value="1"/>
</dbReference>
<proteinExistence type="predicted"/>
<dbReference type="PROSITE" id="PS50297">
    <property type="entry name" value="ANK_REP_REGION"/>
    <property type="match status" value="2"/>
</dbReference>